<evidence type="ECO:0000256" key="8">
    <source>
        <dbReference type="SAM" id="Phobius"/>
    </source>
</evidence>
<keyword evidence="3" id="KW-0813">Transport</keyword>
<feature type="transmembrane region" description="Helical" evidence="8">
    <location>
        <begin position="558"/>
        <end position="577"/>
    </location>
</feature>
<feature type="transmembrane region" description="Helical" evidence="8">
    <location>
        <begin position="631"/>
        <end position="652"/>
    </location>
</feature>
<organism evidence="13 14">
    <name type="scientific">Lachancea fermentati</name>
    <name type="common">Zygosaccharomyces fermentati</name>
    <dbReference type="NCBI Taxonomy" id="4955"/>
    <lineage>
        <taxon>Eukaryota</taxon>
        <taxon>Fungi</taxon>
        <taxon>Dikarya</taxon>
        <taxon>Ascomycota</taxon>
        <taxon>Saccharomycotina</taxon>
        <taxon>Saccharomycetes</taxon>
        <taxon>Saccharomycetales</taxon>
        <taxon>Saccharomycetaceae</taxon>
        <taxon>Lachancea</taxon>
    </lineage>
</organism>
<feature type="transmembrane region" description="Helical" evidence="8">
    <location>
        <begin position="469"/>
        <end position="498"/>
    </location>
</feature>
<evidence type="ECO:0000313" key="13">
    <source>
        <dbReference type="EMBL" id="SCW03317.1"/>
    </source>
</evidence>
<evidence type="ECO:0000256" key="2">
    <source>
        <dbReference type="ARBA" id="ARBA00007779"/>
    </source>
</evidence>
<evidence type="ECO:0000259" key="9">
    <source>
        <dbReference type="Pfam" id="PF02714"/>
    </source>
</evidence>
<evidence type="ECO:0000256" key="3">
    <source>
        <dbReference type="ARBA" id="ARBA00022448"/>
    </source>
</evidence>
<feature type="domain" description="CSC1/OSCA1-like 7TM region" evidence="9">
    <location>
        <begin position="375"/>
        <end position="649"/>
    </location>
</feature>
<dbReference type="EMBL" id="LT598486">
    <property type="protein sequence ID" value="SCW03317.1"/>
    <property type="molecule type" value="Genomic_DNA"/>
</dbReference>
<evidence type="ECO:0000259" key="10">
    <source>
        <dbReference type="Pfam" id="PF12621"/>
    </source>
</evidence>
<protein>
    <submittedName>
        <fullName evidence="13">LAFE_0G07756g1_1</fullName>
    </submittedName>
</protein>
<comment type="subcellular location">
    <subcellularLocation>
        <location evidence="1">Membrane</location>
        <topology evidence="1">Multi-pass membrane protein</topology>
    </subcellularLocation>
</comment>
<evidence type="ECO:0000256" key="4">
    <source>
        <dbReference type="ARBA" id="ARBA00022692"/>
    </source>
</evidence>
<keyword evidence="14" id="KW-1185">Reference proteome</keyword>
<dbReference type="InterPro" id="IPR027815">
    <property type="entry name" value="CSC1/OSCA1-like_cyt"/>
</dbReference>
<feature type="transmembrane region" description="Helical" evidence="8">
    <location>
        <begin position="518"/>
        <end position="546"/>
    </location>
</feature>
<feature type="transmembrane region" description="Helical" evidence="8">
    <location>
        <begin position="583"/>
        <end position="610"/>
    </location>
</feature>
<feature type="transmembrane region" description="Helical" evidence="8">
    <location>
        <begin position="377"/>
        <end position="400"/>
    </location>
</feature>
<evidence type="ECO:0000259" key="11">
    <source>
        <dbReference type="Pfam" id="PF13967"/>
    </source>
</evidence>
<evidence type="ECO:0000256" key="1">
    <source>
        <dbReference type="ARBA" id="ARBA00004141"/>
    </source>
</evidence>
<sequence length="898" mass="101253">MSSTTDTSSTSTQQVVTSLIFNGAIFGVFIAAFLLLRLKLKRTYEPKSSFDLINDEKKPEPLPRGIWQWFMPLLKKSDNFIIQQAGLDGYFFIRYLYILCLFFAISFVWIGPILLPINAANGVKKSGLDMLAYQNVKHPARYYADVFLAWIFYWGFLYIIYRELLYYTSLRQAVLASPRYAKKLSSRTVLFQSVPPQYLVESEFRKLFTGVKEVWIARGASELAKKVGQRDQMAMKLEAAETSYLKKAVKVIAKKKKKNPDFMPSSTIQDYVPDKKRPTHRLKPIIGKKVDTINYLKEEIPKLNSEIEELQISHMEAPPFNSVFVEFDSQYTAQMAVQSVIHHSPLSMVPAYAGIEPQDVVWFNMRMHWLERAVRKFGAVAAIIALIVLWAFPVAFVGMISNINALANKVHFIDVIVKNLGKTFRGLLTAMAPTVALAVLMMVLPIFIRKMALVAGSPSHQHVEYFTQQAFFGFQVIQVFLITTLASSATSVVTEIVADPTSAMDLLAHNLPKSSNFYISYIILQGLSVSSGALLQLVPLILFYVLSFILDTTARKKWARFTGLGSMAWGTTFPVYTNLAVVVFSYAIIAPIILLFAAVAFFLLYVAYLYNLTYVFQESPDSRGAHYPRALYQLMVGIYIGQVCLLGLFAVGKGWGPIVLQCVGLGVTVFIHLNLNSAFDRLMTCVPVDTMKPLDGKSDTPSFSSSGFVNEKDSIKELPQFPVRKYQPRSSLQLDQNTTSIRSENTYEVNGTVIYDNENNVTTVPLLADGDDTVVPPAPFWKRYFKPHIYLSYKVARSRLPEIYNLRDPNEMTSTLQIKHAYDYPAVSAKCPYLWIPKDPYGFSTVEIADLQSAVEITDEGAEFTESGDIIWNTMPPSSNYDDVEKENPFKEEDEDAA</sequence>
<feature type="transmembrane region" description="Helical" evidence="8">
    <location>
        <begin position="140"/>
        <end position="161"/>
    </location>
</feature>
<dbReference type="Pfam" id="PF12621">
    <property type="entry name" value="PHM7_ext"/>
    <property type="match status" value="1"/>
</dbReference>
<comment type="similarity">
    <text evidence="2">Belongs to the CSC1 (TC 1.A.17) family.</text>
</comment>
<dbReference type="PANTHER" id="PTHR13018">
    <property type="entry name" value="PROBABLE MEMBRANE PROTEIN DUF221-RELATED"/>
    <property type="match status" value="1"/>
</dbReference>
<evidence type="ECO:0000313" key="14">
    <source>
        <dbReference type="Proteomes" id="UP000190831"/>
    </source>
</evidence>
<name>A0A1G4MHQ0_LACFM</name>
<keyword evidence="6 8" id="KW-0472">Membrane</keyword>
<feature type="transmembrane region" description="Helical" evidence="8">
    <location>
        <begin position="658"/>
        <end position="675"/>
    </location>
</feature>
<evidence type="ECO:0000256" key="7">
    <source>
        <dbReference type="SAM" id="MobiDB-lite"/>
    </source>
</evidence>
<accession>A0A1G4MHQ0</accession>
<dbReference type="GO" id="GO:0005886">
    <property type="term" value="C:plasma membrane"/>
    <property type="evidence" value="ECO:0007669"/>
    <property type="project" value="TreeGrafter"/>
</dbReference>
<dbReference type="Pfam" id="PF02714">
    <property type="entry name" value="RSN1_7TM"/>
    <property type="match status" value="1"/>
</dbReference>
<proteinExistence type="inferred from homology"/>
<feature type="region of interest" description="Disordered" evidence="7">
    <location>
        <begin position="875"/>
        <end position="898"/>
    </location>
</feature>
<evidence type="ECO:0000259" key="12">
    <source>
        <dbReference type="Pfam" id="PF14703"/>
    </source>
</evidence>
<dbReference type="GO" id="GO:0005227">
    <property type="term" value="F:calcium-activated cation channel activity"/>
    <property type="evidence" value="ECO:0007669"/>
    <property type="project" value="InterPro"/>
</dbReference>
<keyword evidence="4 8" id="KW-0812">Transmembrane</keyword>
<dbReference type="OrthoDB" id="1076608at2759"/>
<dbReference type="Pfam" id="PF13967">
    <property type="entry name" value="RSN1_TM"/>
    <property type="match status" value="1"/>
</dbReference>
<dbReference type="InterPro" id="IPR022257">
    <property type="entry name" value="PHM7_ext"/>
</dbReference>
<evidence type="ECO:0000256" key="5">
    <source>
        <dbReference type="ARBA" id="ARBA00022989"/>
    </source>
</evidence>
<dbReference type="InterPro" id="IPR032880">
    <property type="entry name" value="CSC1/OSCA1-like_N"/>
</dbReference>
<evidence type="ECO:0000256" key="6">
    <source>
        <dbReference type="ARBA" id="ARBA00023136"/>
    </source>
</evidence>
<dbReference type="Pfam" id="PF14703">
    <property type="entry name" value="PHM7_cyt"/>
    <property type="match status" value="1"/>
</dbReference>
<dbReference type="OMA" id="FVQFNHQ"/>
<dbReference type="AlphaFoldDB" id="A0A1G4MHQ0"/>
<feature type="transmembrane region" description="Helical" evidence="8">
    <location>
        <begin position="20"/>
        <end position="38"/>
    </location>
</feature>
<reference evidence="13 14" key="1">
    <citation type="submission" date="2016-03" db="EMBL/GenBank/DDBJ databases">
        <authorList>
            <person name="Devillers H."/>
        </authorList>
    </citation>
    <scope>NUCLEOTIDE SEQUENCE [LARGE SCALE GENOMIC DNA]</scope>
    <source>
        <strain evidence="13">CBS 6772</strain>
    </source>
</reference>
<dbReference type="Proteomes" id="UP000190831">
    <property type="component" value="Chromosome G"/>
</dbReference>
<feature type="domain" description="10TM putative phosphate transporter extracellular tail" evidence="10">
    <location>
        <begin position="784"/>
        <end position="877"/>
    </location>
</feature>
<gene>
    <name evidence="13" type="ORF">LAFE_0G07756G</name>
</gene>
<keyword evidence="5 8" id="KW-1133">Transmembrane helix</keyword>
<feature type="domain" description="CSC1/OSCA1-like N-terminal transmembrane" evidence="11">
    <location>
        <begin position="15"/>
        <end position="163"/>
    </location>
</feature>
<dbReference type="InterPro" id="IPR003864">
    <property type="entry name" value="CSC1/OSCA1-like_7TM"/>
</dbReference>
<feature type="domain" description="CSC1/OSCA1-like cytosolic" evidence="12">
    <location>
        <begin position="186"/>
        <end position="364"/>
    </location>
</feature>
<dbReference type="InterPro" id="IPR045122">
    <property type="entry name" value="Csc1-like"/>
</dbReference>
<feature type="transmembrane region" description="Helical" evidence="8">
    <location>
        <begin position="95"/>
        <end position="120"/>
    </location>
</feature>
<feature type="transmembrane region" description="Helical" evidence="8">
    <location>
        <begin position="427"/>
        <end position="448"/>
    </location>
</feature>
<dbReference type="PANTHER" id="PTHR13018:SF26">
    <property type="entry name" value="DOMAIN PROTEIN, PUTATIVE (AFU_ORTHOLOGUE AFUA_5G10920)-RELATED"/>
    <property type="match status" value="1"/>
</dbReference>